<dbReference type="GO" id="GO:0008168">
    <property type="term" value="F:methyltransferase activity"/>
    <property type="evidence" value="ECO:0007669"/>
    <property type="project" value="UniProtKB-KW"/>
</dbReference>
<dbReference type="SUPFAM" id="SSF53335">
    <property type="entry name" value="S-adenosyl-L-methionine-dependent methyltransferases"/>
    <property type="match status" value="1"/>
</dbReference>
<feature type="non-terminal residue" evidence="3">
    <location>
        <position position="1"/>
    </location>
</feature>
<dbReference type="GO" id="GO:0032259">
    <property type="term" value="P:methylation"/>
    <property type="evidence" value="ECO:0007669"/>
    <property type="project" value="UniProtKB-KW"/>
</dbReference>
<dbReference type="Gene3D" id="3.90.120.10">
    <property type="entry name" value="DNA Methylase, subunit A, domain 2"/>
    <property type="match status" value="1"/>
</dbReference>
<gene>
    <name evidence="3" type="ORF">LCGC14_2214990</name>
</gene>
<name>A0A0F9E045_9ZZZZ</name>
<dbReference type="EMBL" id="LAZR01029474">
    <property type="protein sequence ID" value="KKL59471.1"/>
    <property type="molecule type" value="Genomic_DNA"/>
</dbReference>
<protein>
    <recommendedName>
        <fullName evidence="4">DNA (cytosine-5-)-methyltransferase</fullName>
    </recommendedName>
</protein>
<accession>A0A0F9E045</accession>
<comment type="caution">
    <text evidence="3">The sequence shown here is derived from an EMBL/GenBank/DDBJ whole genome shotgun (WGS) entry which is preliminary data.</text>
</comment>
<evidence type="ECO:0008006" key="4">
    <source>
        <dbReference type="Google" id="ProtNLM"/>
    </source>
</evidence>
<keyword evidence="1" id="KW-0489">Methyltransferase</keyword>
<organism evidence="3">
    <name type="scientific">marine sediment metagenome</name>
    <dbReference type="NCBI Taxonomy" id="412755"/>
    <lineage>
        <taxon>unclassified sequences</taxon>
        <taxon>metagenomes</taxon>
        <taxon>ecological metagenomes</taxon>
    </lineage>
</organism>
<keyword evidence="2" id="KW-0808">Transferase</keyword>
<sequence length="106" mass="11937">EFPRIEKGFTLSELIPGAKRTALRYKKRNQKNYEGDYSFTIDVGDTGGVEVDGIKRKLTIEEKETLQGFPKGWTKGVPMKQRHKQMGNAVTTNVVSAIIKQLLLTP</sequence>
<evidence type="ECO:0000256" key="2">
    <source>
        <dbReference type="ARBA" id="ARBA00022679"/>
    </source>
</evidence>
<evidence type="ECO:0000313" key="3">
    <source>
        <dbReference type="EMBL" id="KKL59471.1"/>
    </source>
</evidence>
<dbReference type="Pfam" id="PF00145">
    <property type="entry name" value="DNA_methylase"/>
    <property type="match status" value="1"/>
</dbReference>
<evidence type="ECO:0000256" key="1">
    <source>
        <dbReference type="ARBA" id="ARBA00022603"/>
    </source>
</evidence>
<dbReference type="InterPro" id="IPR029063">
    <property type="entry name" value="SAM-dependent_MTases_sf"/>
</dbReference>
<reference evidence="3" key="1">
    <citation type="journal article" date="2015" name="Nature">
        <title>Complex archaea that bridge the gap between prokaryotes and eukaryotes.</title>
        <authorList>
            <person name="Spang A."/>
            <person name="Saw J.H."/>
            <person name="Jorgensen S.L."/>
            <person name="Zaremba-Niedzwiedzka K."/>
            <person name="Martijn J."/>
            <person name="Lind A.E."/>
            <person name="van Eijk R."/>
            <person name="Schleper C."/>
            <person name="Guy L."/>
            <person name="Ettema T.J."/>
        </authorList>
    </citation>
    <scope>NUCLEOTIDE SEQUENCE</scope>
</reference>
<proteinExistence type="predicted"/>
<dbReference type="AlphaFoldDB" id="A0A0F9E045"/>
<dbReference type="InterPro" id="IPR001525">
    <property type="entry name" value="C5_MeTfrase"/>
</dbReference>